<protein>
    <recommendedName>
        <fullName evidence="1">DUF2268 domain-containing protein</fullName>
    </recommendedName>
</protein>
<keyword evidence="3" id="KW-1185">Reference proteome</keyword>
<comment type="caution">
    <text evidence="2">The sequence shown here is derived from an EMBL/GenBank/DDBJ whole genome shotgun (WGS) entry which is preliminary data.</text>
</comment>
<sequence>MPRLHTGDVVRFWQAFDHLDEPDAGAHLERLYLTPGTPGLRAFLLGRIRSAPDLLGVLRNHRAFYESVRTQTLLSCARLSEEVETLRHHLGTHLPEALDREVYVVIGALNSGGTLGQEDGTPFAVIGLEFFSGGPHAQTGSLNDWQRRTLRTPDALPGVIAHELVHTLQPLHPFMTGGRQPTLLEAILAEGTADYLGELLSGQNLNADVHAHGRAHEATLRERLRRDVESGGRAQDWLYQGNDAQHEPADLGYFMGARIVQAYHARHANRPDMLRELLHRPLTDATGFTHDSGYFD</sequence>
<dbReference type="RefSeq" id="WP_160979303.1">
    <property type="nucleotide sequence ID" value="NZ_WVHK01000035.1"/>
</dbReference>
<dbReference type="EMBL" id="WVHK01000035">
    <property type="protein sequence ID" value="MXV20096.1"/>
    <property type="molecule type" value="Genomic_DNA"/>
</dbReference>
<proteinExistence type="predicted"/>
<dbReference type="AlphaFoldDB" id="A0A6I4YJE6"/>
<feature type="domain" description="DUF2268" evidence="1">
    <location>
        <begin position="155"/>
        <end position="268"/>
    </location>
</feature>
<name>A0A6I4YJE6_9DEIO</name>
<evidence type="ECO:0000259" key="1">
    <source>
        <dbReference type="Pfam" id="PF10026"/>
    </source>
</evidence>
<evidence type="ECO:0000313" key="3">
    <source>
        <dbReference type="Proteomes" id="UP000430519"/>
    </source>
</evidence>
<gene>
    <name evidence="2" type="ORF">GLX28_10645</name>
</gene>
<accession>A0A6I4YJE6</accession>
<dbReference type="InterPro" id="IPR018728">
    <property type="entry name" value="DUF2268"/>
</dbReference>
<reference evidence="2 3" key="1">
    <citation type="submission" date="2019-11" db="EMBL/GenBank/DDBJ databases">
        <title>Genome sequence of Deinococcus xianganensis Y35, AI-2 producing algicidal bacterium, isolated from lake water.</title>
        <authorList>
            <person name="Li Y."/>
        </authorList>
    </citation>
    <scope>NUCLEOTIDE SEQUENCE [LARGE SCALE GENOMIC DNA]</scope>
    <source>
        <strain evidence="2 3">Y35</strain>
    </source>
</reference>
<organism evidence="2 3">
    <name type="scientific">Deinococcus xianganensis</name>
    <dbReference type="NCBI Taxonomy" id="1507289"/>
    <lineage>
        <taxon>Bacteria</taxon>
        <taxon>Thermotogati</taxon>
        <taxon>Deinococcota</taxon>
        <taxon>Deinococci</taxon>
        <taxon>Deinococcales</taxon>
        <taxon>Deinococcaceae</taxon>
        <taxon>Deinococcus</taxon>
    </lineage>
</organism>
<evidence type="ECO:0000313" key="2">
    <source>
        <dbReference type="EMBL" id="MXV20096.1"/>
    </source>
</evidence>
<dbReference type="Proteomes" id="UP000430519">
    <property type="component" value="Unassembled WGS sequence"/>
</dbReference>
<dbReference type="Pfam" id="PF10026">
    <property type="entry name" value="DUF2268"/>
    <property type="match status" value="1"/>
</dbReference>